<comment type="caution">
    <text evidence="2">The sequence shown here is derived from an EMBL/GenBank/DDBJ whole genome shotgun (WGS) entry which is preliminary data.</text>
</comment>
<gene>
    <name evidence="2" type="ORF">KPH14_011542</name>
</gene>
<reference evidence="2" key="1">
    <citation type="submission" date="2021-08" db="EMBL/GenBank/DDBJ databases">
        <authorList>
            <person name="Misof B."/>
            <person name="Oliver O."/>
            <person name="Podsiadlowski L."/>
            <person name="Donath A."/>
            <person name="Peters R."/>
            <person name="Mayer C."/>
            <person name="Rust J."/>
            <person name="Gunkel S."/>
            <person name="Lesny P."/>
            <person name="Martin S."/>
            <person name="Oeyen J.P."/>
            <person name="Petersen M."/>
            <person name="Panagiotis P."/>
            <person name="Wilbrandt J."/>
            <person name="Tanja T."/>
        </authorList>
    </citation>
    <scope>NUCLEOTIDE SEQUENCE</scope>
    <source>
        <strain evidence="2">GBR_01_08_01A</strain>
        <tissue evidence="2">Thorax + abdomen</tissue>
    </source>
</reference>
<evidence type="ECO:0000313" key="3">
    <source>
        <dbReference type="Proteomes" id="UP001258017"/>
    </source>
</evidence>
<proteinExistence type="predicted"/>
<dbReference type="AlphaFoldDB" id="A0AAD9RKC2"/>
<dbReference type="Proteomes" id="UP001258017">
    <property type="component" value="Unassembled WGS sequence"/>
</dbReference>
<reference evidence="2" key="2">
    <citation type="journal article" date="2023" name="Commun. Biol.">
        <title>Intrasexual cuticular hydrocarbon dimorphism in a wasp sheds light on hydrocarbon biosynthesis genes in Hymenoptera.</title>
        <authorList>
            <person name="Moris V.C."/>
            <person name="Podsiadlowski L."/>
            <person name="Martin S."/>
            <person name="Oeyen J.P."/>
            <person name="Donath A."/>
            <person name="Petersen M."/>
            <person name="Wilbrandt J."/>
            <person name="Misof B."/>
            <person name="Liedtke D."/>
            <person name="Thamm M."/>
            <person name="Scheiner R."/>
            <person name="Schmitt T."/>
            <person name="Niehuis O."/>
        </authorList>
    </citation>
    <scope>NUCLEOTIDE SEQUENCE</scope>
    <source>
        <strain evidence="2">GBR_01_08_01A</strain>
    </source>
</reference>
<sequence>MPDTFNQFKGHSSPTLSEQLRKEPTKQFSHHPGVPYTARAGHVPGVTDLACARLCTFGRVFDEQGVPRDPPGQLSFILRT</sequence>
<dbReference type="EMBL" id="JAIFRP010000046">
    <property type="protein sequence ID" value="KAK2580808.1"/>
    <property type="molecule type" value="Genomic_DNA"/>
</dbReference>
<keyword evidence="3" id="KW-1185">Reference proteome</keyword>
<evidence type="ECO:0000256" key="1">
    <source>
        <dbReference type="SAM" id="MobiDB-lite"/>
    </source>
</evidence>
<feature type="region of interest" description="Disordered" evidence="1">
    <location>
        <begin position="1"/>
        <end position="33"/>
    </location>
</feature>
<protein>
    <submittedName>
        <fullName evidence="2">Uncharacterized protein</fullName>
    </submittedName>
</protein>
<evidence type="ECO:0000313" key="2">
    <source>
        <dbReference type="EMBL" id="KAK2580808.1"/>
    </source>
</evidence>
<organism evidence="2 3">
    <name type="scientific">Odynerus spinipes</name>
    <dbReference type="NCBI Taxonomy" id="1348599"/>
    <lineage>
        <taxon>Eukaryota</taxon>
        <taxon>Metazoa</taxon>
        <taxon>Ecdysozoa</taxon>
        <taxon>Arthropoda</taxon>
        <taxon>Hexapoda</taxon>
        <taxon>Insecta</taxon>
        <taxon>Pterygota</taxon>
        <taxon>Neoptera</taxon>
        <taxon>Endopterygota</taxon>
        <taxon>Hymenoptera</taxon>
        <taxon>Apocrita</taxon>
        <taxon>Aculeata</taxon>
        <taxon>Vespoidea</taxon>
        <taxon>Vespidae</taxon>
        <taxon>Eumeninae</taxon>
        <taxon>Odynerus</taxon>
    </lineage>
</organism>
<name>A0AAD9RKC2_9HYME</name>
<accession>A0AAD9RKC2</accession>
<feature type="compositionally biased region" description="Polar residues" evidence="1">
    <location>
        <begin position="1"/>
        <end position="18"/>
    </location>
</feature>